<feature type="binding site" evidence="17">
    <location>
        <position position="68"/>
    </location>
    <ligand>
        <name>Ca(2+)</name>
        <dbReference type="ChEBI" id="CHEBI:29108"/>
        <label>1</label>
    </ligand>
</feature>
<dbReference type="Gene3D" id="1.10.520.10">
    <property type="match status" value="1"/>
</dbReference>
<dbReference type="GO" id="GO:0005576">
    <property type="term" value="C:extracellular region"/>
    <property type="evidence" value="ECO:0007669"/>
    <property type="project" value="UniProtKB-SubCell"/>
</dbReference>
<feature type="disulfide bond" evidence="19">
    <location>
        <begin position="202"/>
        <end position="234"/>
    </location>
</feature>
<keyword evidence="7 20" id="KW-0349">Heme</keyword>
<dbReference type="AlphaFoldDB" id="A0AAP0LYX8"/>
<keyword evidence="12 17" id="KW-0408">Iron</keyword>
<dbReference type="GO" id="GO:0046872">
    <property type="term" value="F:metal ion binding"/>
    <property type="evidence" value="ECO:0007669"/>
    <property type="project" value="UniProtKB-UniRule"/>
</dbReference>
<reference evidence="22 23" key="1">
    <citation type="submission" date="2024-05" db="EMBL/GenBank/DDBJ databases">
        <title>Haplotype-resolved chromosome-level genome assembly of Huyou (Citrus changshanensis).</title>
        <authorList>
            <person name="Miao C."/>
            <person name="Chen W."/>
            <person name="Wu Y."/>
            <person name="Wang L."/>
            <person name="Zhao S."/>
            <person name="Grierson D."/>
            <person name="Xu C."/>
            <person name="Chen K."/>
        </authorList>
    </citation>
    <scope>NUCLEOTIDE SEQUENCE [LARGE SCALE GENOMIC DNA]</scope>
    <source>
        <strain evidence="22">01-14</strain>
        <tissue evidence="22">Leaf</tissue>
    </source>
</reference>
<dbReference type="Proteomes" id="UP001428341">
    <property type="component" value="Unassembled WGS sequence"/>
</dbReference>
<evidence type="ECO:0000256" key="11">
    <source>
        <dbReference type="ARBA" id="ARBA00023002"/>
    </source>
</evidence>
<evidence type="ECO:0000256" key="15">
    <source>
        <dbReference type="PIRSR" id="PIRSR600823-1"/>
    </source>
</evidence>
<dbReference type="EC" id="1.11.1.7" evidence="4 20"/>
<evidence type="ECO:0000256" key="5">
    <source>
        <dbReference type="ARBA" id="ARBA00022525"/>
    </source>
</evidence>
<keyword evidence="5 20" id="KW-0964">Secreted</keyword>
<dbReference type="PRINTS" id="PR00461">
    <property type="entry name" value="PLPEROXIDASE"/>
</dbReference>
<feature type="binding site" description="axial binding residue" evidence="17">
    <location>
        <position position="195"/>
    </location>
    <ligand>
        <name>heme b</name>
        <dbReference type="ChEBI" id="CHEBI:60344"/>
    </ligand>
    <ligandPart>
        <name>Fe</name>
        <dbReference type="ChEBI" id="CHEBI:18248"/>
    </ligandPart>
</feature>
<comment type="similarity">
    <text evidence="3">Belongs to the peroxidase family. Ascorbate peroxidase subfamily.</text>
</comment>
<evidence type="ECO:0000256" key="12">
    <source>
        <dbReference type="ARBA" id="ARBA00023004"/>
    </source>
</evidence>
<evidence type="ECO:0000256" key="10">
    <source>
        <dbReference type="ARBA" id="ARBA00022837"/>
    </source>
</evidence>
<feature type="binding site" evidence="16">
    <location>
        <position position="165"/>
    </location>
    <ligand>
        <name>substrate</name>
    </ligand>
</feature>
<evidence type="ECO:0000256" key="4">
    <source>
        <dbReference type="ARBA" id="ARBA00012313"/>
    </source>
</evidence>
<evidence type="ECO:0000256" key="6">
    <source>
        <dbReference type="ARBA" id="ARBA00022559"/>
    </source>
</evidence>
<accession>A0AAP0LYX8</accession>
<dbReference type="PROSITE" id="PS00436">
    <property type="entry name" value="PEROXIDASE_2"/>
    <property type="match status" value="1"/>
</dbReference>
<evidence type="ECO:0000256" key="7">
    <source>
        <dbReference type="ARBA" id="ARBA00022617"/>
    </source>
</evidence>
<proteinExistence type="inferred from homology"/>
<feature type="site" description="Transition state stabilizer" evidence="18">
    <location>
        <position position="63"/>
    </location>
</feature>
<dbReference type="GO" id="GO:0006979">
    <property type="term" value="P:response to oxidative stress"/>
    <property type="evidence" value="ECO:0007669"/>
    <property type="project" value="UniProtKB-UniRule"/>
</dbReference>
<evidence type="ECO:0000313" key="23">
    <source>
        <dbReference type="Proteomes" id="UP001428341"/>
    </source>
</evidence>
<feature type="binding site" evidence="17">
    <location>
        <position position="71"/>
    </location>
    <ligand>
        <name>Ca(2+)</name>
        <dbReference type="ChEBI" id="CHEBI:29108"/>
        <label>1</label>
    </ligand>
</feature>
<feature type="active site" description="Proton acceptor" evidence="15">
    <location>
        <position position="67"/>
    </location>
</feature>
<evidence type="ECO:0000256" key="20">
    <source>
        <dbReference type="RuleBase" id="RU362060"/>
    </source>
</evidence>
<feature type="domain" description="Plant heme peroxidase family profile" evidence="21">
    <location>
        <begin position="26"/>
        <end position="329"/>
    </location>
</feature>
<evidence type="ECO:0000256" key="8">
    <source>
        <dbReference type="ARBA" id="ARBA00022723"/>
    </source>
</evidence>
<feature type="disulfide bond" evidence="19">
    <location>
        <begin position="69"/>
        <end position="74"/>
    </location>
</feature>
<dbReference type="PANTHER" id="PTHR31517">
    <property type="match status" value="1"/>
</dbReference>
<comment type="catalytic activity">
    <reaction evidence="1 20">
        <text>2 a phenolic donor + H2O2 = 2 a phenolic radical donor + 2 H2O</text>
        <dbReference type="Rhea" id="RHEA:56136"/>
        <dbReference type="ChEBI" id="CHEBI:15377"/>
        <dbReference type="ChEBI" id="CHEBI:16240"/>
        <dbReference type="ChEBI" id="CHEBI:139520"/>
        <dbReference type="ChEBI" id="CHEBI:139521"/>
        <dbReference type="EC" id="1.11.1.7"/>
    </reaction>
</comment>
<dbReference type="PROSITE" id="PS50873">
    <property type="entry name" value="PEROXIDASE_4"/>
    <property type="match status" value="1"/>
</dbReference>
<evidence type="ECO:0000256" key="9">
    <source>
        <dbReference type="ARBA" id="ARBA00022729"/>
    </source>
</evidence>
<name>A0AAP0LYX8_9ROSI</name>
<dbReference type="GO" id="GO:0140825">
    <property type="term" value="F:lactoperoxidase activity"/>
    <property type="evidence" value="ECO:0007669"/>
    <property type="project" value="UniProtKB-EC"/>
</dbReference>
<feature type="disulfide bond" evidence="19">
    <location>
        <begin position="123"/>
        <end position="325"/>
    </location>
</feature>
<evidence type="ECO:0000256" key="17">
    <source>
        <dbReference type="PIRSR" id="PIRSR600823-3"/>
    </source>
</evidence>
<evidence type="ECO:0000256" key="19">
    <source>
        <dbReference type="PIRSR" id="PIRSR600823-5"/>
    </source>
</evidence>
<feature type="binding site" evidence="17">
    <location>
        <position position="252"/>
    </location>
    <ligand>
        <name>Ca(2+)</name>
        <dbReference type="ChEBI" id="CHEBI:29108"/>
        <label>2</label>
    </ligand>
</feature>
<keyword evidence="6 20" id="KW-0575">Peroxidase</keyword>
<dbReference type="InterPro" id="IPR019794">
    <property type="entry name" value="Peroxidases_AS"/>
</dbReference>
<feature type="binding site" evidence="17">
    <location>
        <position position="73"/>
    </location>
    <ligand>
        <name>Ca(2+)</name>
        <dbReference type="ChEBI" id="CHEBI:29108"/>
        <label>1</label>
    </ligand>
</feature>
<evidence type="ECO:0000256" key="3">
    <source>
        <dbReference type="ARBA" id="ARBA00006873"/>
    </source>
</evidence>
<dbReference type="PRINTS" id="PR00458">
    <property type="entry name" value="PEROXIDASE"/>
</dbReference>
<dbReference type="Pfam" id="PF00141">
    <property type="entry name" value="peroxidase"/>
    <property type="match status" value="1"/>
</dbReference>
<dbReference type="EMBL" id="JBCGBO010000007">
    <property type="protein sequence ID" value="KAK9188412.1"/>
    <property type="molecule type" value="Genomic_DNA"/>
</dbReference>
<dbReference type="PANTHER" id="PTHR31517:SF59">
    <property type="entry name" value="PEROXIDASE"/>
    <property type="match status" value="1"/>
</dbReference>
<sequence length="330" mass="36498">MAFITSLISLLAALSFFLVFIPCNARLKHDFYKKTCPNVEKIIYNVASQKLLEAPVTAAGALRIFFHDCFVEGCDASVLIASSETNKAERDSEINLSLPGDGYDVLFRAKRALELQCPGIVSCADIMAIATRDLVHLAGGPRWEVAKGRRDGLISKASRVEGNIPQVNQTISQTISLFKSKGLSTLDMVALSGGHTIGFSHCKEFMPRIYRYNKTHDIDPTMNQDFARSLRGSCPKSKKLDPTVVALNDVSTPFVFDNFYYKNLKKGLGLLATDQMLFLDSRTRAYVKRMADAKTAFFKHFVVAMIKLSNIGVKTGKDGEIRRDCGSFNG</sequence>
<comment type="caution">
    <text evidence="22">The sequence shown here is derived from an EMBL/GenBank/DDBJ whole genome shotgun (WGS) entry which is preliminary data.</text>
</comment>
<dbReference type="SUPFAM" id="SSF48113">
    <property type="entry name" value="Heme-dependent peroxidases"/>
    <property type="match status" value="1"/>
</dbReference>
<dbReference type="GO" id="GO:0042744">
    <property type="term" value="P:hydrogen peroxide catabolic process"/>
    <property type="evidence" value="ECO:0007669"/>
    <property type="project" value="UniProtKB-KW"/>
</dbReference>
<feature type="binding site" evidence="17">
    <location>
        <position position="257"/>
    </location>
    <ligand>
        <name>Ca(2+)</name>
        <dbReference type="ChEBI" id="CHEBI:29108"/>
        <label>2</label>
    </ligand>
</feature>
<feature type="signal peptide" evidence="20">
    <location>
        <begin position="1"/>
        <end position="25"/>
    </location>
</feature>
<feature type="disulfide bond" evidence="19">
    <location>
        <begin position="36"/>
        <end position="117"/>
    </location>
</feature>
<keyword evidence="11 20" id="KW-0560">Oxidoreductase</keyword>
<dbReference type="InterPro" id="IPR019793">
    <property type="entry name" value="Peroxidases_heam-ligand_BS"/>
</dbReference>
<keyword evidence="8 17" id="KW-0479">Metal-binding</keyword>
<gene>
    <name evidence="22" type="ORF">WN944_019815</name>
</gene>
<keyword evidence="13 19" id="KW-1015">Disulfide bond</keyword>
<keyword evidence="10 17" id="KW-0106">Calcium</keyword>
<comment type="cofactor">
    <cofactor evidence="17 20">
        <name>heme b</name>
        <dbReference type="ChEBI" id="CHEBI:60344"/>
    </cofactor>
    <text evidence="17 20">Binds 1 heme b (iron(II)-protoporphyrin IX) group per subunit.</text>
</comment>
<dbReference type="CDD" id="cd00693">
    <property type="entry name" value="secretory_peroxidase"/>
    <property type="match status" value="1"/>
</dbReference>
<dbReference type="FunFam" id="1.10.520.10:FF:000008">
    <property type="entry name" value="Peroxidase"/>
    <property type="match status" value="1"/>
</dbReference>
<evidence type="ECO:0000256" key="13">
    <source>
        <dbReference type="ARBA" id="ARBA00023157"/>
    </source>
</evidence>
<feature type="binding site" evidence="17">
    <location>
        <position position="249"/>
    </location>
    <ligand>
        <name>Ca(2+)</name>
        <dbReference type="ChEBI" id="CHEBI:29108"/>
        <label>2</label>
    </ligand>
</feature>
<comment type="similarity">
    <text evidence="20">Belongs to the peroxidase family. Classical plant (class III) peroxidase subfamily.</text>
</comment>
<dbReference type="InterPro" id="IPR033905">
    <property type="entry name" value="Secretory_peroxidase"/>
</dbReference>
<feature type="binding site" evidence="17">
    <location>
        <position position="77"/>
    </location>
    <ligand>
        <name>Ca(2+)</name>
        <dbReference type="ChEBI" id="CHEBI:29108"/>
        <label>1</label>
    </ligand>
</feature>
<keyword evidence="14 20" id="KW-0376">Hydrogen peroxide</keyword>
<dbReference type="InterPro" id="IPR000823">
    <property type="entry name" value="Peroxidase_pln"/>
</dbReference>
<comment type="subcellular location">
    <subcellularLocation>
        <location evidence="20">Secreted</location>
    </subcellularLocation>
</comment>
<dbReference type="GO" id="GO:0020037">
    <property type="term" value="F:heme binding"/>
    <property type="evidence" value="ECO:0007669"/>
    <property type="project" value="UniProtKB-UniRule"/>
</dbReference>
<organism evidence="22 23">
    <name type="scientific">Citrus x changshan-huyou</name>
    <dbReference type="NCBI Taxonomy" id="2935761"/>
    <lineage>
        <taxon>Eukaryota</taxon>
        <taxon>Viridiplantae</taxon>
        <taxon>Streptophyta</taxon>
        <taxon>Embryophyta</taxon>
        <taxon>Tracheophyta</taxon>
        <taxon>Spermatophyta</taxon>
        <taxon>Magnoliopsida</taxon>
        <taxon>eudicotyledons</taxon>
        <taxon>Gunneridae</taxon>
        <taxon>Pentapetalae</taxon>
        <taxon>rosids</taxon>
        <taxon>malvids</taxon>
        <taxon>Sapindales</taxon>
        <taxon>Rutaceae</taxon>
        <taxon>Aurantioideae</taxon>
        <taxon>Citrus</taxon>
    </lineage>
</organism>
<comment type="function">
    <text evidence="2">Removal of H(2)O(2), oxidation of toxic reductants, biosynthesis and degradation of lignin, suberization, auxin catabolism, response to environmental stresses such as wounding, pathogen attack and oxidative stress. These functions might be dependent on each isozyme/isoform in each plant tissue.</text>
</comment>
<dbReference type="InterPro" id="IPR010255">
    <property type="entry name" value="Haem_peroxidase_sf"/>
</dbReference>
<evidence type="ECO:0000256" key="1">
    <source>
        <dbReference type="ARBA" id="ARBA00000189"/>
    </source>
</evidence>
<feature type="binding site" evidence="17">
    <location>
        <position position="196"/>
    </location>
    <ligand>
        <name>Ca(2+)</name>
        <dbReference type="ChEBI" id="CHEBI:29108"/>
        <label>2</label>
    </ligand>
</feature>
<feature type="binding site" evidence="17">
    <location>
        <position position="89"/>
    </location>
    <ligand>
        <name>Ca(2+)</name>
        <dbReference type="ChEBI" id="CHEBI:29108"/>
        <label>1</label>
    </ligand>
</feature>
<keyword evidence="9 20" id="KW-0732">Signal</keyword>
<evidence type="ECO:0000259" key="21">
    <source>
        <dbReference type="PROSITE" id="PS50873"/>
    </source>
</evidence>
<evidence type="ECO:0000256" key="18">
    <source>
        <dbReference type="PIRSR" id="PIRSR600823-4"/>
    </source>
</evidence>
<feature type="chain" id="PRO_5042672114" description="Peroxidase" evidence="20">
    <location>
        <begin position="26"/>
        <end position="330"/>
    </location>
</feature>
<evidence type="ECO:0000313" key="22">
    <source>
        <dbReference type="EMBL" id="KAK9188412.1"/>
    </source>
</evidence>
<dbReference type="Gene3D" id="1.10.420.10">
    <property type="entry name" value="Peroxidase, domain 2"/>
    <property type="match status" value="1"/>
</dbReference>
<evidence type="ECO:0000256" key="14">
    <source>
        <dbReference type="ARBA" id="ARBA00023324"/>
    </source>
</evidence>
<keyword evidence="23" id="KW-1185">Reference proteome</keyword>
<evidence type="ECO:0000256" key="16">
    <source>
        <dbReference type="PIRSR" id="PIRSR600823-2"/>
    </source>
</evidence>
<feature type="binding site" evidence="17">
    <location>
        <position position="75"/>
    </location>
    <ligand>
        <name>Ca(2+)</name>
        <dbReference type="ChEBI" id="CHEBI:29108"/>
        <label>1</label>
    </ligand>
</feature>
<dbReference type="PROSITE" id="PS00435">
    <property type="entry name" value="PEROXIDASE_1"/>
    <property type="match status" value="1"/>
</dbReference>
<protein>
    <recommendedName>
        <fullName evidence="4 20">Peroxidase</fullName>
        <ecNumber evidence="4 20">1.11.1.7</ecNumber>
    </recommendedName>
</protein>
<comment type="cofactor">
    <cofactor evidence="17 20">
        <name>Ca(2+)</name>
        <dbReference type="ChEBI" id="CHEBI:29108"/>
    </cofactor>
    <text evidence="17 20">Binds 2 calcium ions per subunit.</text>
</comment>
<evidence type="ECO:0000256" key="2">
    <source>
        <dbReference type="ARBA" id="ARBA00002322"/>
    </source>
</evidence>
<dbReference type="InterPro" id="IPR002016">
    <property type="entry name" value="Haem_peroxidase"/>
</dbReference>
<dbReference type="FunFam" id="1.10.420.10:FF:000007">
    <property type="entry name" value="Peroxidase"/>
    <property type="match status" value="1"/>
</dbReference>